<proteinExistence type="predicted"/>
<keyword evidence="2" id="KW-1185">Reference proteome</keyword>
<dbReference type="RefSeq" id="WP_157321933.1">
    <property type="nucleotide sequence ID" value="NZ_BMFX01000007.1"/>
</dbReference>
<evidence type="ECO:0000313" key="1">
    <source>
        <dbReference type="EMBL" id="MVT25731.1"/>
    </source>
</evidence>
<gene>
    <name evidence="1" type="ORF">GNZ21_05035</name>
</gene>
<name>A0A7K1UI05_9MICC</name>
<accession>A0A7K1UI05</accession>
<dbReference type="AlphaFoldDB" id="A0A7K1UI05"/>
<reference evidence="1 2" key="1">
    <citation type="submission" date="2019-12" db="EMBL/GenBank/DDBJ databases">
        <title>Nesterenkonia muleiensis sp. nov., a novel actinobacterium isolated from sap of Populus euphratica.</title>
        <authorList>
            <person name="Wang R."/>
        </authorList>
    </citation>
    <scope>NUCLEOTIDE SEQUENCE [LARGE SCALE GENOMIC DNA]</scope>
    <source>
        <strain evidence="1 2">F10</strain>
    </source>
</reference>
<organism evidence="1 2">
    <name type="scientific">Nesterenkonia alkaliphila</name>
    <dbReference type="NCBI Taxonomy" id="1463631"/>
    <lineage>
        <taxon>Bacteria</taxon>
        <taxon>Bacillati</taxon>
        <taxon>Actinomycetota</taxon>
        <taxon>Actinomycetes</taxon>
        <taxon>Micrococcales</taxon>
        <taxon>Micrococcaceae</taxon>
        <taxon>Nesterenkonia</taxon>
    </lineage>
</organism>
<evidence type="ECO:0000313" key="2">
    <source>
        <dbReference type="Proteomes" id="UP000460157"/>
    </source>
</evidence>
<comment type="caution">
    <text evidence="1">The sequence shown here is derived from an EMBL/GenBank/DDBJ whole genome shotgun (WGS) entry which is preliminary data.</text>
</comment>
<dbReference type="EMBL" id="WRPM01000031">
    <property type="protein sequence ID" value="MVT25731.1"/>
    <property type="molecule type" value="Genomic_DNA"/>
</dbReference>
<dbReference type="Proteomes" id="UP000460157">
    <property type="component" value="Unassembled WGS sequence"/>
</dbReference>
<sequence>MAETKTPGAGPDTLSGYQMWDRLQVTEDRQIIHAETQRRLGQLIHQESGGWSTDPSSGGSYAAALDAINHLYEQRCEQEAKNLNRLYGLKFSQPPALTGLSALHNVNVAVTNKAVTPDQAQLWLYRVAEPHACVLNCPDTKEHVNNLRANHVQQNQGGFPVVYSHAASGHSSAPALAVVAVSEQRMAMARAIAR</sequence>
<protein>
    <submittedName>
        <fullName evidence="1">Uncharacterized protein</fullName>
    </submittedName>
</protein>